<evidence type="ECO:0000259" key="6">
    <source>
        <dbReference type="Pfam" id="PF01699"/>
    </source>
</evidence>
<keyword evidence="8" id="KW-1185">Reference proteome</keyword>
<keyword evidence="3 5" id="KW-1133">Transmembrane helix</keyword>
<feature type="transmembrane region" description="Helical" evidence="5">
    <location>
        <begin position="70"/>
        <end position="91"/>
    </location>
</feature>
<dbReference type="Pfam" id="PF01699">
    <property type="entry name" value="Na_Ca_ex"/>
    <property type="match status" value="2"/>
</dbReference>
<dbReference type="InterPro" id="IPR004837">
    <property type="entry name" value="NaCa_Exmemb"/>
</dbReference>
<dbReference type="EMBL" id="CP020330">
    <property type="protein sequence ID" value="AQZ51378.1"/>
    <property type="molecule type" value="Genomic_DNA"/>
</dbReference>
<evidence type="ECO:0000256" key="1">
    <source>
        <dbReference type="ARBA" id="ARBA00004141"/>
    </source>
</evidence>
<feature type="domain" description="Sodium/calcium exchanger membrane region" evidence="6">
    <location>
        <begin position="35"/>
        <end position="189"/>
    </location>
</feature>
<evidence type="ECO:0000256" key="5">
    <source>
        <dbReference type="SAM" id="Phobius"/>
    </source>
</evidence>
<dbReference type="Gene3D" id="1.20.1420.30">
    <property type="entry name" value="NCX, central ion-binding region"/>
    <property type="match status" value="1"/>
</dbReference>
<feature type="transmembrane region" description="Helical" evidence="5">
    <location>
        <begin position="225"/>
        <end position="245"/>
    </location>
</feature>
<evidence type="ECO:0000313" key="7">
    <source>
        <dbReference type="EMBL" id="AQZ51378.1"/>
    </source>
</evidence>
<reference evidence="7 8" key="1">
    <citation type="submission" date="2017-03" db="EMBL/GenBank/DDBJ databases">
        <title>Foreign affairs: Plasmid Transfer between Roseobacters and Rhizobia.</title>
        <authorList>
            <person name="Bartling P."/>
            <person name="Bunk B."/>
            <person name="Overmann J."/>
            <person name="Brinkmann H."/>
            <person name="Petersen J."/>
        </authorList>
    </citation>
    <scope>NUCLEOTIDE SEQUENCE [LARGE SCALE GENOMIC DNA]</scope>
    <source>
        <strain evidence="7 8">MACL11</strain>
    </source>
</reference>
<accession>A0A1U9Z131</accession>
<feature type="transmembrane region" description="Helical" evidence="5">
    <location>
        <begin position="133"/>
        <end position="153"/>
    </location>
</feature>
<dbReference type="InterPro" id="IPR052946">
    <property type="entry name" value="Alkaline_pH_Ca-Antiporter"/>
</dbReference>
<feature type="transmembrane region" description="Helical" evidence="5">
    <location>
        <begin position="329"/>
        <end position="347"/>
    </location>
</feature>
<dbReference type="RefSeq" id="WP_018062754.1">
    <property type="nucleotide sequence ID" value="NZ_AQWH01000001.1"/>
</dbReference>
<comment type="subcellular location">
    <subcellularLocation>
        <location evidence="1">Membrane</location>
        <topology evidence="1">Multi-pass membrane protein</topology>
    </subcellularLocation>
</comment>
<dbReference type="KEGG" id="mmed:Mame_02040"/>
<dbReference type="OrthoDB" id="9787814at2"/>
<organism evidence="7 8">
    <name type="scientific">Martelella mediterranea DSM 17316</name>
    <dbReference type="NCBI Taxonomy" id="1122214"/>
    <lineage>
        <taxon>Bacteria</taxon>
        <taxon>Pseudomonadati</taxon>
        <taxon>Pseudomonadota</taxon>
        <taxon>Alphaproteobacteria</taxon>
        <taxon>Hyphomicrobiales</taxon>
        <taxon>Aurantimonadaceae</taxon>
        <taxon>Martelella</taxon>
    </lineage>
</organism>
<feature type="transmembrane region" description="Helical" evidence="5">
    <location>
        <begin position="103"/>
        <end position="121"/>
    </location>
</feature>
<feature type="transmembrane region" description="Helical" evidence="5">
    <location>
        <begin position="294"/>
        <end position="317"/>
    </location>
</feature>
<evidence type="ECO:0000256" key="2">
    <source>
        <dbReference type="ARBA" id="ARBA00022692"/>
    </source>
</evidence>
<dbReference type="PANTHER" id="PTHR37958">
    <property type="entry name" value="SODIUM-POTASSIUM/PROTON ANTIPORTER CHAA"/>
    <property type="match status" value="1"/>
</dbReference>
<dbReference type="STRING" id="1122214.Mame_02040"/>
<evidence type="ECO:0000313" key="8">
    <source>
        <dbReference type="Proteomes" id="UP000191135"/>
    </source>
</evidence>
<proteinExistence type="predicted"/>
<dbReference type="eggNOG" id="COG0387">
    <property type="taxonomic scope" value="Bacteria"/>
</dbReference>
<feature type="transmembrane region" description="Helical" evidence="5">
    <location>
        <begin position="12"/>
        <end position="31"/>
    </location>
</feature>
<protein>
    <submittedName>
        <fullName evidence="7">Calcium/proton antiporter</fullName>
    </submittedName>
</protein>
<feature type="transmembrane region" description="Helical" evidence="5">
    <location>
        <begin position="37"/>
        <end position="58"/>
    </location>
</feature>
<dbReference type="GO" id="GO:0015386">
    <property type="term" value="F:potassium:proton antiporter activity"/>
    <property type="evidence" value="ECO:0007669"/>
    <property type="project" value="TreeGrafter"/>
</dbReference>
<keyword evidence="2 5" id="KW-0812">Transmembrane</keyword>
<feature type="transmembrane region" description="Helical" evidence="5">
    <location>
        <begin position="251"/>
        <end position="273"/>
    </location>
</feature>
<dbReference type="GO" id="GO:0015385">
    <property type="term" value="F:sodium:proton antiporter activity"/>
    <property type="evidence" value="ECO:0007669"/>
    <property type="project" value="TreeGrafter"/>
</dbReference>
<evidence type="ECO:0000256" key="3">
    <source>
        <dbReference type="ARBA" id="ARBA00022989"/>
    </source>
</evidence>
<dbReference type="GO" id="GO:0005886">
    <property type="term" value="C:plasma membrane"/>
    <property type="evidence" value="ECO:0007669"/>
    <property type="project" value="TreeGrafter"/>
</dbReference>
<feature type="domain" description="Sodium/calcium exchanger membrane region" evidence="6">
    <location>
        <begin position="227"/>
        <end position="369"/>
    </location>
</feature>
<dbReference type="InterPro" id="IPR044880">
    <property type="entry name" value="NCX_ion-bd_dom_sf"/>
</dbReference>
<dbReference type="PANTHER" id="PTHR37958:SF1">
    <property type="entry name" value="SODIUM-POTASSIUM_PROTON ANTIPORTER CHAA"/>
    <property type="match status" value="1"/>
</dbReference>
<keyword evidence="4 5" id="KW-0472">Membrane</keyword>
<gene>
    <name evidence="7" type="primary">chaA_2</name>
    <name evidence="7" type="ORF">Mame_02040</name>
</gene>
<dbReference type="Proteomes" id="UP000191135">
    <property type="component" value="Chromosome"/>
</dbReference>
<sequence length="371" mass="39024">MHARNSIPRWSLLLPIAALAWAALEITGVLHDTATVFVLPAILLLGGSVFASVLHAEVLGARLGEPMGSIILACCVTLIEVALIISIMLSGIEGGEEVARDTVFAAVMIVLNGIIGLCLVRGGRIYHEQSFKLPAASAALAVLGTLSTLAFVLPNFAISGADRQYSWAQLLVISLCCLTLYGVFLFVQTVRHRNYFVDDADGPAPEGEEGFFPEHPEKPSARMTAISAVMLPVSLLVVILLAEALSHPLDLAITSAGLPHALVGVVIAALVLLPEGISSVQAAAKNRIQQSINLVLGSALASIGMSIPIVALVSIFIGQQLTLGLEPEQMVMLLLTLFVSTLTLGTGRTTVLQGAVHLVIFVVFVLLTLVP</sequence>
<dbReference type="AlphaFoldDB" id="A0A1U9Z131"/>
<feature type="transmembrane region" description="Helical" evidence="5">
    <location>
        <begin position="165"/>
        <end position="187"/>
    </location>
</feature>
<name>A0A1U9Z131_9HYPH</name>
<feature type="transmembrane region" description="Helical" evidence="5">
    <location>
        <begin position="354"/>
        <end position="370"/>
    </location>
</feature>
<evidence type="ECO:0000256" key="4">
    <source>
        <dbReference type="ARBA" id="ARBA00023136"/>
    </source>
</evidence>